<organism evidence="5">
    <name type="scientific">marine metagenome</name>
    <dbReference type="NCBI Taxonomy" id="408172"/>
    <lineage>
        <taxon>unclassified sequences</taxon>
        <taxon>metagenomes</taxon>
        <taxon>ecological metagenomes</taxon>
    </lineage>
</organism>
<feature type="compositionally biased region" description="Basic residues" evidence="4">
    <location>
        <begin position="59"/>
        <end position="70"/>
    </location>
</feature>
<dbReference type="HAMAP" id="MF_01328_B">
    <property type="entry name" value="Ribosomal_uL4_B"/>
    <property type="match status" value="1"/>
</dbReference>
<proteinExistence type="inferred from homology"/>
<reference evidence="5" key="1">
    <citation type="submission" date="2018-05" db="EMBL/GenBank/DDBJ databases">
        <authorList>
            <person name="Lanie J.A."/>
            <person name="Ng W.-L."/>
            <person name="Kazmierczak K.M."/>
            <person name="Andrzejewski T.M."/>
            <person name="Davidsen T.M."/>
            <person name="Wayne K.J."/>
            <person name="Tettelin H."/>
            <person name="Glass J.I."/>
            <person name="Rusch D."/>
            <person name="Podicherti R."/>
            <person name="Tsui H.-C.T."/>
            <person name="Winkler M.E."/>
        </authorList>
    </citation>
    <scope>NUCLEOTIDE SEQUENCE</scope>
</reference>
<dbReference type="GO" id="GO:1990904">
    <property type="term" value="C:ribonucleoprotein complex"/>
    <property type="evidence" value="ECO:0007669"/>
    <property type="project" value="UniProtKB-KW"/>
</dbReference>
<dbReference type="GO" id="GO:0003735">
    <property type="term" value="F:structural constituent of ribosome"/>
    <property type="evidence" value="ECO:0007669"/>
    <property type="project" value="InterPro"/>
</dbReference>
<dbReference type="PANTHER" id="PTHR10746">
    <property type="entry name" value="50S RIBOSOMAL PROTEIN L4"/>
    <property type="match status" value="1"/>
</dbReference>
<dbReference type="AlphaFoldDB" id="A0A381YWP5"/>
<name>A0A381YWP5_9ZZZZ</name>
<dbReference type="GO" id="GO:0006412">
    <property type="term" value="P:translation"/>
    <property type="evidence" value="ECO:0007669"/>
    <property type="project" value="InterPro"/>
</dbReference>
<evidence type="ECO:0000256" key="1">
    <source>
        <dbReference type="ARBA" id="ARBA00010528"/>
    </source>
</evidence>
<dbReference type="PANTHER" id="PTHR10746:SF6">
    <property type="entry name" value="LARGE RIBOSOMAL SUBUNIT PROTEIN UL4M"/>
    <property type="match status" value="1"/>
</dbReference>
<dbReference type="InterPro" id="IPR013005">
    <property type="entry name" value="Ribosomal_uL4-like"/>
</dbReference>
<keyword evidence="3" id="KW-0687">Ribonucleoprotein</keyword>
<dbReference type="EMBL" id="UINC01019173">
    <property type="protein sequence ID" value="SVA81051.1"/>
    <property type="molecule type" value="Genomic_DNA"/>
</dbReference>
<feature type="region of interest" description="Disordered" evidence="4">
    <location>
        <begin position="46"/>
        <end position="73"/>
    </location>
</feature>
<dbReference type="SUPFAM" id="SSF52166">
    <property type="entry name" value="Ribosomal protein L4"/>
    <property type="match status" value="1"/>
</dbReference>
<dbReference type="Pfam" id="PF00573">
    <property type="entry name" value="Ribosomal_L4"/>
    <property type="match status" value="1"/>
</dbReference>
<comment type="similarity">
    <text evidence="1">Belongs to the universal ribosomal protein uL4 family.</text>
</comment>
<dbReference type="Gene3D" id="3.40.1370.10">
    <property type="match status" value="1"/>
</dbReference>
<evidence type="ECO:0000256" key="3">
    <source>
        <dbReference type="ARBA" id="ARBA00023274"/>
    </source>
</evidence>
<dbReference type="GO" id="GO:0005840">
    <property type="term" value="C:ribosome"/>
    <property type="evidence" value="ECO:0007669"/>
    <property type="project" value="UniProtKB-KW"/>
</dbReference>
<dbReference type="InterPro" id="IPR002136">
    <property type="entry name" value="Ribosomal_uL4"/>
</dbReference>
<evidence type="ECO:0000313" key="5">
    <source>
        <dbReference type="EMBL" id="SVA81051.1"/>
    </source>
</evidence>
<sequence length="205" mass="22927">MELKIEKSGKKKAGTMSVADNVFAAKFNEPLIHQVLVSYMAGSRSGTKAQKSRSEARGGGRKPWRQKGTGRARAGTIRSPIWRGGGVTFAAKPRDFSKKINKKMFRGAMRSIFSELVRQERFVCVDEFDVSESKTKLVKEKLDKLGLKEVLIITEGLSENLYLGVRNIPKVDVMDTNEIDPYSLIGFEKVLITQAAVEKVEEWLS</sequence>
<evidence type="ECO:0008006" key="6">
    <source>
        <dbReference type="Google" id="ProtNLM"/>
    </source>
</evidence>
<gene>
    <name evidence="5" type="ORF">METZ01_LOCUS133905</name>
</gene>
<evidence type="ECO:0000256" key="4">
    <source>
        <dbReference type="SAM" id="MobiDB-lite"/>
    </source>
</evidence>
<keyword evidence="2" id="KW-0689">Ribosomal protein</keyword>
<evidence type="ECO:0000256" key="2">
    <source>
        <dbReference type="ARBA" id="ARBA00022980"/>
    </source>
</evidence>
<accession>A0A381YWP5</accession>
<protein>
    <recommendedName>
        <fullName evidence="6">50S ribosomal protein L4</fullName>
    </recommendedName>
</protein>
<dbReference type="NCBIfam" id="TIGR03953">
    <property type="entry name" value="rplD_bact"/>
    <property type="match status" value="1"/>
</dbReference>
<dbReference type="InterPro" id="IPR023574">
    <property type="entry name" value="Ribosomal_uL4_dom_sf"/>
</dbReference>